<dbReference type="PANTHER" id="PTHR39961">
    <property type="entry name" value="HYPOTHETICAL CYTOSOLIC PROTEIN"/>
    <property type="match status" value="1"/>
</dbReference>
<dbReference type="InterPro" id="IPR007405">
    <property type="entry name" value="Phage_KVP40_Orf299"/>
</dbReference>
<dbReference type="PANTHER" id="PTHR39961:SF1">
    <property type="entry name" value="DUF458 DOMAIN-CONTAINING PROTEIN"/>
    <property type="match status" value="1"/>
</dbReference>
<accession>A0A1G2HTC7</accession>
<dbReference type="Proteomes" id="UP000179183">
    <property type="component" value="Unassembled WGS sequence"/>
</dbReference>
<organism evidence="1 2">
    <name type="scientific">Candidatus Staskawiczbacteria bacterium RIFCSPHIGHO2_02_FULL_33_16</name>
    <dbReference type="NCBI Taxonomy" id="1802204"/>
    <lineage>
        <taxon>Bacteria</taxon>
        <taxon>Candidatus Staskawicziibacteriota</taxon>
    </lineage>
</organism>
<sequence length="176" mass="20252">MNGKIISSGQFYSPSKGNLEFGEVIKEIYNYIQEQPEFFYDIVVGCDSPSSDKPFFPIAIVILRTGAGGRFFLKKMHYPDAYLKRFMHINWKNRILQEVYLSCELALSLRETLEREFGKATPSFNYQFQYIHADVGEQGKTKEMVKEVMGLIKANGFEPRIKPFSFAASVVADRYT</sequence>
<evidence type="ECO:0000313" key="2">
    <source>
        <dbReference type="Proteomes" id="UP000179183"/>
    </source>
</evidence>
<dbReference type="Pfam" id="PF04308">
    <property type="entry name" value="RNaseH_like"/>
    <property type="match status" value="1"/>
</dbReference>
<evidence type="ECO:0000313" key="1">
    <source>
        <dbReference type="EMBL" id="OGZ65784.1"/>
    </source>
</evidence>
<reference evidence="1 2" key="1">
    <citation type="journal article" date="2016" name="Nat. Commun.">
        <title>Thousands of microbial genomes shed light on interconnected biogeochemical processes in an aquifer system.</title>
        <authorList>
            <person name="Anantharaman K."/>
            <person name="Brown C.T."/>
            <person name="Hug L.A."/>
            <person name="Sharon I."/>
            <person name="Castelle C.J."/>
            <person name="Probst A.J."/>
            <person name="Thomas B.C."/>
            <person name="Singh A."/>
            <person name="Wilkins M.J."/>
            <person name="Karaoz U."/>
            <person name="Brodie E.L."/>
            <person name="Williams K.H."/>
            <person name="Hubbard S.S."/>
            <person name="Banfield J.F."/>
        </authorList>
    </citation>
    <scope>NUCLEOTIDE SEQUENCE [LARGE SCALE GENOMIC DNA]</scope>
</reference>
<gene>
    <name evidence="1" type="ORF">A3D34_00555</name>
</gene>
<proteinExistence type="predicted"/>
<comment type="caution">
    <text evidence="1">The sequence shown here is derived from an EMBL/GenBank/DDBJ whole genome shotgun (WGS) entry which is preliminary data.</text>
</comment>
<protein>
    <recommendedName>
        <fullName evidence="3">DUF458 domain-containing protein</fullName>
    </recommendedName>
</protein>
<name>A0A1G2HTC7_9BACT</name>
<dbReference type="AlphaFoldDB" id="A0A1G2HTC7"/>
<dbReference type="EMBL" id="MHOQ01000036">
    <property type="protein sequence ID" value="OGZ65784.1"/>
    <property type="molecule type" value="Genomic_DNA"/>
</dbReference>
<evidence type="ECO:0008006" key="3">
    <source>
        <dbReference type="Google" id="ProtNLM"/>
    </source>
</evidence>